<dbReference type="GO" id="GO:0007018">
    <property type="term" value="P:microtubule-based movement"/>
    <property type="evidence" value="ECO:0007669"/>
    <property type="project" value="InterPro"/>
</dbReference>
<dbReference type="Gene3D" id="1.10.8.1220">
    <property type="match status" value="1"/>
</dbReference>
<name>A0A6A0AKN6_HAELA</name>
<feature type="non-terminal residue" evidence="1">
    <location>
        <position position="1"/>
    </location>
</feature>
<dbReference type="PANTHER" id="PTHR22878">
    <property type="entry name" value="DYNEIN HEAVY CHAIN 6, AXONEMAL-LIKE-RELATED"/>
    <property type="match status" value="1"/>
</dbReference>
<proteinExistence type="predicted"/>
<evidence type="ECO:0000313" key="2">
    <source>
        <dbReference type="Proteomes" id="UP000485058"/>
    </source>
</evidence>
<feature type="non-terminal residue" evidence="1">
    <location>
        <position position="145"/>
    </location>
</feature>
<dbReference type="EMBL" id="BLLF01007243">
    <property type="protein sequence ID" value="GFH32853.1"/>
    <property type="molecule type" value="Genomic_DNA"/>
</dbReference>
<reference evidence="1 2" key="1">
    <citation type="submission" date="2020-02" db="EMBL/GenBank/DDBJ databases">
        <title>Draft genome sequence of Haematococcus lacustris strain NIES-144.</title>
        <authorList>
            <person name="Morimoto D."/>
            <person name="Nakagawa S."/>
            <person name="Yoshida T."/>
            <person name="Sawayama S."/>
        </authorList>
    </citation>
    <scope>NUCLEOTIDE SEQUENCE [LARGE SCALE GENOMIC DNA]</scope>
    <source>
        <strain evidence="1 2">NIES-144</strain>
    </source>
</reference>
<dbReference type="PANTHER" id="PTHR22878:SF68">
    <property type="entry name" value="DYNEIN HEAVY CHAIN 6, AXONEMAL-LIKE"/>
    <property type="match status" value="1"/>
</dbReference>
<accession>A0A6A0AKN6</accession>
<organism evidence="1 2">
    <name type="scientific">Haematococcus lacustris</name>
    <name type="common">Green alga</name>
    <name type="synonym">Haematococcus pluvialis</name>
    <dbReference type="NCBI Taxonomy" id="44745"/>
    <lineage>
        <taxon>Eukaryota</taxon>
        <taxon>Viridiplantae</taxon>
        <taxon>Chlorophyta</taxon>
        <taxon>core chlorophytes</taxon>
        <taxon>Chlorophyceae</taxon>
        <taxon>CS clade</taxon>
        <taxon>Chlamydomonadales</taxon>
        <taxon>Haematococcaceae</taxon>
        <taxon>Haematococcus</taxon>
    </lineage>
</organism>
<dbReference type="GO" id="GO:0030286">
    <property type="term" value="C:dynein complex"/>
    <property type="evidence" value="ECO:0007669"/>
    <property type="project" value="InterPro"/>
</dbReference>
<evidence type="ECO:0000313" key="1">
    <source>
        <dbReference type="EMBL" id="GFH32853.1"/>
    </source>
</evidence>
<dbReference type="GO" id="GO:0045505">
    <property type="term" value="F:dynein intermediate chain binding"/>
    <property type="evidence" value="ECO:0007669"/>
    <property type="project" value="InterPro"/>
</dbReference>
<dbReference type="InterPro" id="IPR026983">
    <property type="entry name" value="DHC"/>
</dbReference>
<comment type="caution">
    <text evidence="1">The sequence shown here is derived from an EMBL/GenBank/DDBJ whole genome shotgun (WGS) entry which is preliminary data.</text>
</comment>
<dbReference type="Proteomes" id="UP000485058">
    <property type="component" value="Unassembled WGS sequence"/>
</dbReference>
<dbReference type="AlphaFoldDB" id="A0A6A0AKN6"/>
<protein>
    <submittedName>
        <fullName evidence="1">DHC6 protein</fullName>
    </submittedName>
</protein>
<sequence length="145" mass="16464">LKEIEDKIIEVLSTSEGNILEDETAINYSLAWFVALFEDTISKAEKSRDLARRIEALVRHFTYALFVNVCRSLFEKDKLLFSFSLCVSIQAHIKQALDLAQFRFLLTGGLSTSEPPPNPSAWLSDLKWAEMVRLSDTFESFQGLA</sequence>
<dbReference type="GO" id="GO:0051959">
    <property type="term" value="F:dynein light intermediate chain binding"/>
    <property type="evidence" value="ECO:0007669"/>
    <property type="project" value="InterPro"/>
</dbReference>
<keyword evidence="2" id="KW-1185">Reference proteome</keyword>
<gene>
    <name evidence="1" type="ORF">HaLaN_32141</name>
</gene>